<dbReference type="Pfam" id="PF00582">
    <property type="entry name" value="Usp"/>
    <property type="match status" value="1"/>
</dbReference>
<gene>
    <name evidence="2" type="ORF">SAMN02745119_02568</name>
</gene>
<dbReference type="STRING" id="115783.SAMN02745119_02568"/>
<organism evidence="2 3">
    <name type="scientific">Trichlorobacter thiogenes</name>
    <dbReference type="NCBI Taxonomy" id="115783"/>
    <lineage>
        <taxon>Bacteria</taxon>
        <taxon>Pseudomonadati</taxon>
        <taxon>Thermodesulfobacteriota</taxon>
        <taxon>Desulfuromonadia</taxon>
        <taxon>Geobacterales</taxon>
        <taxon>Geobacteraceae</taxon>
        <taxon>Trichlorobacter</taxon>
    </lineage>
</organism>
<keyword evidence="3" id="KW-1185">Reference proteome</keyword>
<accession>A0A1T4QWK1</accession>
<feature type="domain" description="UspA" evidence="1">
    <location>
        <begin position="162"/>
        <end position="261"/>
    </location>
</feature>
<dbReference type="RefSeq" id="WP_161947498.1">
    <property type="nucleotide sequence ID" value="NZ_FUWR01000015.1"/>
</dbReference>
<dbReference type="InterPro" id="IPR014729">
    <property type="entry name" value="Rossmann-like_a/b/a_fold"/>
</dbReference>
<dbReference type="Gene3D" id="3.40.50.620">
    <property type="entry name" value="HUPs"/>
    <property type="match status" value="2"/>
</dbReference>
<evidence type="ECO:0000313" key="3">
    <source>
        <dbReference type="Proteomes" id="UP000190102"/>
    </source>
</evidence>
<dbReference type="SUPFAM" id="SSF52402">
    <property type="entry name" value="Adenine nucleotide alpha hydrolases-like"/>
    <property type="match status" value="2"/>
</dbReference>
<proteinExistence type="predicted"/>
<name>A0A1T4QWK1_9BACT</name>
<evidence type="ECO:0000259" key="1">
    <source>
        <dbReference type="Pfam" id="PF00582"/>
    </source>
</evidence>
<dbReference type="AlphaFoldDB" id="A0A1T4QWK1"/>
<dbReference type="InterPro" id="IPR006016">
    <property type="entry name" value="UspA"/>
</dbReference>
<dbReference type="EMBL" id="FUWR01000015">
    <property type="protein sequence ID" value="SKA08045.1"/>
    <property type="molecule type" value="Genomic_DNA"/>
</dbReference>
<reference evidence="3" key="1">
    <citation type="submission" date="2017-02" db="EMBL/GenBank/DDBJ databases">
        <authorList>
            <person name="Varghese N."/>
            <person name="Submissions S."/>
        </authorList>
    </citation>
    <scope>NUCLEOTIDE SEQUENCE [LARGE SCALE GENOMIC DNA]</scope>
    <source>
        <strain evidence="3">ATCC BAA-34</strain>
    </source>
</reference>
<dbReference type="Proteomes" id="UP000190102">
    <property type="component" value="Unassembled WGS sequence"/>
</dbReference>
<protein>
    <submittedName>
        <fullName evidence="2">Nucleotide-binding universal stress protein, UspA family</fullName>
    </submittedName>
</protein>
<sequence length="264" mass="29584">MSYHTILSVINDHTASMVAGRYAISLAQECRARLVLYAVHPEETSESILIHTDRHLEHLAAVAEELEIPVKRLRGVGQISRLLPEQVQAEQADLVIYPLTPDEHYGDHLQRHTVHQMLRTIIPDLAVMRIISMAKPHPRHILVPLGKVVSVMERRLIFISQLARSFHAQVTLFHLSAACAKEGMPDSIVRFREELEQQQILVLERTGSGQVAKSITVEAITHHNDLVVLGASERGALEKLFFGNPAGDVMHQPPCNTILFRAAR</sequence>
<evidence type="ECO:0000313" key="2">
    <source>
        <dbReference type="EMBL" id="SKA08045.1"/>
    </source>
</evidence>